<evidence type="ECO:0000256" key="4">
    <source>
        <dbReference type="PROSITE-ProRule" id="PRU00175"/>
    </source>
</evidence>
<dbReference type="Proteomes" id="UP001181693">
    <property type="component" value="Unassembled WGS sequence"/>
</dbReference>
<protein>
    <recommendedName>
        <fullName evidence="5">RING-type domain-containing protein</fullName>
    </recommendedName>
</protein>
<dbReference type="SUPFAM" id="SSF57850">
    <property type="entry name" value="RING/U-box"/>
    <property type="match status" value="1"/>
</dbReference>
<dbReference type="GO" id="GO:0005634">
    <property type="term" value="C:nucleus"/>
    <property type="evidence" value="ECO:0007669"/>
    <property type="project" value="TreeGrafter"/>
</dbReference>
<evidence type="ECO:0000313" key="6">
    <source>
        <dbReference type="EMBL" id="DBA33443.1"/>
    </source>
</evidence>
<dbReference type="GO" id="GO:0006511">
    <property type="term" value="P:ubiquitin-dependent protein catabolic process"/>
    <property type="evidence" value="ECO:0007669"/>
    <property type="project" value="TreeGrafter"/>
</dbReference>
<dbReference type="PROSITE" id="PS50089">
    <property type="entry name" value="ZF_RING_2"/>
    <property type="match status" value="1"/>
</dbReference>
<keyword evidence="3" id="KW-0862">Zinc</keyword>
<evidence type="ECO:0000259" key="5">
    <source>
        <dbReference type="PROSITE" id="PS50089"/>
    </source>
</evidence>
<dbReference type="EMBL" id="DYDO01000001">
    <property type="protein sequence ID" value="DBA33443.1"/>
    <property type="molecule type" value="Genomic_DNA"/>
</dbReference>
<dbReference type="Gene3D" id="3.30.40.10">
    <property type="entry name" value="Zinc/RING finger domain, C3HC4 (zinc finger)"/>
    <property type="match status" value="1"/>
</dbReference>
<name>A0AAV3BB12_PYXAD</name>
<dbReference type="PANTHER" id="PTHR45931">
    <property type="entry name" value="SI:CH211-59O9.10"/>
    <property type="match status" value="1"/>
</dbReference>
<gene>
    <name evidence="6" type="ORF">GDO54_001128</name>
</gene>
<comment type="caution">
    <text evidence="6">The sequence shown here is derived from an EMBL/GenBank/DDBJ whole genome shotgun (WGS) entry which is preliminary data.</text>
</comment>
<evidence type="ECO:0000256" key="1">
    <source>
        <dbReference type="ARBA" id="ARBA00022723"/>
    </source>
</evidence>
<accession>A0AAV3BB12</accession>
<feature type="domain" description="RING-type" evidence="5">
    <location>
        <begin position="12"/>
        <end position="37"/>
    </location>
</feature>
<dbReference type="GO" id="GO:0008270">
    <property type="term" value="F:zinc ion binding"/>
    <property type="evidence" value="ECO:0007669"/>
    <property type="project" value="UniProtKB-KW"/>
</dbReference>
<proteinExistence type="predicted"/>
<dbReference type="PANTHER" id="PTHR45931:SF3">
    <property type="entry name" value="RING ZINC FINGER-CONTAINING PROTEIN"/>
    <property type="match status" value="1"/>
</dbReference>
<dbReference type="InterPro" id="IPR001841">
    <property type="entry name" value="Znf_RING"/>
</dbReference>
<evidence type="ECO:0000313" key="7">
    <source>
        <dbReference type="Proteomes" id="UP001181693"/>
    </source>
</evidence>
<keyword evidence="7" id="KW-1185">Reference proteome</keyword>
<evidence type="ECO:0000256" key="2">
    <source>
        <dbReference type="ARBA" id="ARBA00022771"/>
    </source>
</evidence>
<reference evidence="6" key="1">
    <citation type="thesis" date="2020" institute="ProQuest LLC" country="789 East Eisenhower Parkway, Ann Arbor, MI, USA">
        <title>Comparative Genomics and Chromosome Evolution.</title>
        <authorList>
            <person name="Mudd A.B."/>
        </authorList>
    </citation>
    <scope>NUCLEOTIDE SEQUENCE</scope>
    <source>
        <strain evidence="6">1538</strain>
        <tissue evidence="6">Blood</tissue>
    </source>
</reference>
<dbReference type="InterPro" id="IPR013083">
    <property type="entry name" value="Znf_RING/FYVE/PHD"/>
</dbReference>
<dbReference type="AlphaFoldDB" id="A0AAV3BB12"/>
<keyword evidence="2 4" id="KW-0863">Zinc-finger</keyword>
<keyword evidence="1" id="KW-0479">Metal-binding</keyword>
<sequence length="74" mass="8415">MEYEEGDQTEQLSCAHQFHQACINTWLRRSRTCPLCRTPVPDIFEGQGDDVYIRLSSGLTLWIAGFPAIERTVG</sequence>
<dbReference type="InterPro" id="IPR051834">
    <property type="entry name" value="RING_finger_E3_ligase"/>
</dbReference>
<evidence type="ECO:0000256" key="3">
    <source>
        <dbReference type="ARBA" id="ARBA00022833"/>
    </source>
</evidence>
<organism evidence="6 7">
    <name type="scientific">Pyxicephalus adspersus</name>
    <name type="common">African bullfrog</name>
    <dbReference type="NCBI Taxonomy" id="30357"/>
    <lineage>
        <taxon>Eukaryota</taxon>
        <taxon>Metazoa</taxon>
        <taxon>Chordata</taxon>
        <taxon>Craniata</taxon>
        <taxon>Vertebrata</taxon>
        <taxon>Euteleostomi</taxon>
        <taxon>Amphibia</taxon>
        <taxon>Batrachia</taxon>
        <taxon>Anura</taxon>
        <taxon>Neobatrachia</taxon>
        <taxon>Ranoidea</taxon>
        <taxon>Pyxicephalidae</taxon>
        <taxon>Pyxicephalinae</taxon>
        <taxon>Pyxicephalus</taxon>
    </lineage>
</organism>
<dbReference type="Pfam" id="PF13639">
    <property type="entry name" value="zf-RING_2"/>
    <property type="match status" value="1"/>
</dbReference>
<dbReference type="GO" id="GO:0061630">
    <property type="term" value="F:ubiquitin protein ligase activity"/>
    <property type="evidence" value="ECO:0007669"/>
    <property type="project" value="TreeGrafter"/>
</dbReference>